<dbReference type="OrthoDB" id="6154519at2759"/>
<evidence type="ECO:0000313" key="2">
    <source>
        <dbReference type="Proteomes" id="UP000683360"/>
    </source>
</evidence>
<dbReference type="Proteomes" id="UP000683360">
    <property type="component" value="Unassembled WGS sequence"/>
</dbReference>
<sequence>MSEQTSIWLGKHNFQIWKDDKDSLSQLITTSLTDFSCLEFDILAILRPLTNDMETVSTCAGHAKIESRMYFNELTMSDLRTKASQSYEPDDFEAAVNVFERPWKVVNYEFHNGMLSTVKKRLDENGCFKKETDTGICTLEFLDSHTEANPLFIWINKNNQKNIVGKIDFLPAFETTHMPESTFIVAKPCTHRISVLECSTSSYCESNCKEQCWRVSQSIEEMACIRNSTRHHRDLYRTVKIFCDKATRHNYLSKRLFDKTVSSSLLVPTSYHIKTVFLHHIKDCNSNDITYCFCEILIKLKQLTDRGSILNWNCTYELLVDWYEIYFFYILWKIFYHVQHKSSLELELKNCPYKLSTVIEEKISVLISCFLEGKICNVDFEKDLESILAFPLLDYAMGIIHLDREMVASDRCDFELEKRAKVYECKGVGVDRDQCNPETKLSRSHSENDLNVLTNYFDDKNFDKHWEDIFWRLKTNGFPTESLTRHIKISRNETDVFTYPEEDILPYNSTEKEWIVAIIREDVDYWHFSMALS</sequence>
<accession>A0A8S3TK22</accession>
<dbReference type="EMBL" id="CAJPWZ010002160">
    <property type="protein sequence ID" value="CAG2231895.1"/>
    <property type="molecule type" value="Genomic_DNA"/>
</dbReference>
<dbReference type="Gene3D" id="1.10.1410.40">
    <property type="match status" value="1"/>
</dbReference>
<reference evidence="1" key="1">
    <citation type="submission" date="2021-03" db="EMBL/GenBank/DDBJ databases">
        <authorList>
            <person name="Bekaert M."/>
        </authorList>
    </citation>
    <scope>NUCLEOTIDE SEQUENCE</scope>
</reference>
<organism evidence="1 2">
    <name type="scientific">Mytilus edulis</name>
    <name type="common">Blue mussel</name>
    <dbReference type="NCBI Taxonomy" id="6550"/>
    <lineage>
        <taxon>Eukaryota</taxon>
        <taxon>Metazoa</taxon>
        <taxon>Spiralia</taxon>
        <taxon>Lophotrochozoa</taxon>
        <taxon>Mollusca</taxon>
        <taxon>Bivalvia</taxon>
        <taxon>Autobranchia</taxon>
        <taxon>Pteriomorphia</taxon>
        <taxon>Mytilida</taxon>
        <taxon>Mytiloidea</taxon>
        <taxon>Mytilidae</taxon>
        <taxon>Mytilinae</taxon>
        <taxon>Mytilus</taxon>
    </lineage>
</organism>
<evidence type="ECO:0000313" key="1">
    <source>
        <dbReference type="EMBL" id="CAG2231895.1"/>
    </source>
</evidence>
<keyword evidence="2" id="KW-1185">Reference proteome</keyword>
<name>A0A8S3TK22_MYTED</name>
<gene>
    <name evidence="1" type="ORF">MEDL_44644</name>
</gene>
<protein>
    <submittedName>
        <fullName evidence="1">Uncharacterized protein</fullName>
    </submittedName>
</protein>
<dbReference type="AlphaFoldDB" id="A0A8S3TK22"/>
<proteinExistence type="predicted"/>
<comment type="caution">
    <text evidence="1">The sequence shown here is derived from an EMBL/GenBank/DDBJ whole genome shotgun (WGS) entry which is preliminary data.</text>
</comment>